<keyword evidence="5 10" id="KW-0686">Riboflavin biosynthesis</keyword>
<reference evidence="12 13" key="1">
    <citation type="submission" date="2021-04" db="EMBL/GenBank/DDBJ databases">
        <title>novel species isolated from subtropical streams in China.</title>
        <authorList>
            <person name="Lu H."/>
        </authorList>
    </citation>
    <scope>NUCLEOTIDE SEQUENCE [LARGE SCALE GENOMIC DNA]</scope>
    <source>
        <strain evidence="12 13">FT147W</strain>
    </source>
</reference>
<comment type="catalytic activity">
    <reaction evidence="10 11">
        <text>D-ribulose 5-phosphate = (2S)-2-hydroxy-3-oxobutyl phosphate + formate + H(+)</text>
        <dbReference type="Rhea" id="RHEA:18457"/>
        <dbReference type="ChEBI" id="CHEBI:15378"/>
        <dbReference type="ChEBI" id="CHEBI:15740"/>
        <dbReference type="ChEBI" id="CHEBI:58121"/>
        <dbReference type="ChEBI" id="CHEBI:58830"/>
        <dbReference type="EC" id="4.1.99.12"/>
    </reaction>
</comment>
<evidence type="ECO:0000256" key="7">
    <source>
        <dbReference type="ARBA" id="ARBA00022842"/>
    </source>
</evidence>
<keyword evidence="13" id="KW-1185">Reference proteome</keyword>
<keyword evidence="6 10" id="KW-0479">Metal-binding</keyword>
<keyword evidence="9 10" id="KW-0456">Lyase</keyword>
<evidence type="ECO:0000256" key="4">
    <source>
        <dbReference type="ARBA" id="ARBA00018836"/>
    </source>
</evidence>
<comment type="similarity">
    <text evidence="10 11">Belongs to the DHBP synthase family.</text>
</comment>
<evidence type="ECO:0000256" key="3">
    <source>
        <dbReference type="ARBA" id="ARBA00012153"/>
    </source>
</evidence>
<feature type="binding site" evidence="10">
    <location>
        <position position="65"/>
    </location>
    <ligand>
        <name>Mg(2+)</name>
        <dbReference type="ChEBI" id="CHEBI:18420"/>
        <label>2</label>
    </ligand>
</feature>
<proteinExistence type="inferred from homology"/>
<feature type="binding site" evidence="10">
    <location>
        <begin position="177"/>
        <end position="181"/>
    </location>
    <ligand>
        <name>D-ribulose 5-phosphate</name>
        <dbReference type="ChEBI" id="CHEBI:58121"/>
    </ligand>
</feature>
<keyword evidence="8 10" id="KW-0464">Manganese</keyword>
<comment type="cofactor">
    <cofactor evidence="10 11">
        <name>Mg(2+)</name>
        <dbReference type="ChEBI" id="CHEBI:18420"/>
    </cofactor>
    <cofactor evidence="10 11">
        <name>Mn(2+)</name>
        <dbReference type="ChEBI" id="CHEBI:29035"/>
    </cofactor>
    <text evidence="10 11">Binds 2 divalent metal cations per subunit. Magnesium or manganese.</text>
</comment>
<comment type="pathway">
    <text evidence="2 10 11">Cofactor biosynthesis; riboflavin biosynthesis; 2-hydroxy-3-oxobutyl phosphate from D-ribulose 5-phosphate: step 1/1.</text>
</comment>
<evidence type="ECO:0000256" key="2">
    <source>
        <dbReference type="ARBA" id="ARBA00004904"/>
    </source>
</evidence>
<sequence>MLSNTSSLTAVPGSITASSSSVVATTQASQSFVYSDSPFTERLQRALADLRNGRPVLLMDDFDRENEADLIIAAEKITTESMARLIRDCSGIVCLCLTDERLQQLDLPPMVAANGSRFGTAFTVTIEATHGVTTGVSATDRVTTIKAAIAEGAIPGDLARPGHVFPLRAVPGGVLQRRGHTEGSVDLVRLAGMQPAAVLCELMNPDGSMSRGQDILNYAAAHDLVILSIDELAQHINGLQTR</sequence>
<feature type="binding site" evidence="10">
    <location>
        <position position="65"/>
    </location>
    <ligand>
        <name>Mg(2+)</name>
        <dbReference type="ChEBI" id="CHEBI:18420"/>
        <label>1</label>
    </ligand>
</feature>
<evidence type="ECO:0000256" key="11">
    <source>
        <dbReference type="RuleBase" id="RU003843"/>
    </source>
</evidence>
<comment type="subunit">
    <text evidence="10 11">Homodimer.</text>
</comment>
<feature type="site" description="Essential for catalytic activity" evidence="10">
    <location>
        <position position="163"/>
    </location>
</feature>
<dbReference type="InterPro" id="IPR000422">
    <property type="entry name" value="DHBP_synthase_RibB"/>
</dbReference>
<dbReference type="PANTHER" id="PTHR21327:SF38">
    <property type="entry name" value="3,4-DIHYDROXY-2-BUTANONE 4-PHOSPHATE SYNTHASE"/>
    <property type="match status" value="1"/>
</dbReference>
<keyword evidence="7 10" id="KW-0460">Magnesium</keyword>
<dbReference type="Pfam" id="PF00926">
    <property type="entry name" value="DHBP_synthase"/>
    <property type="match status" value="1"/>
</dbReference>
<evidence type="ECO:0000256" key="5">
    <source>
        <dbReference type="ARBA" id="ARBA00022619"/>
    </source>
</evidence>
<evidence type="ECO:0000313" key="13">
    <source>
        <dbReference type="Proteomes" id="UP000682982"/>
    </source>
</evidence>
<evidence type="ECO:0000256" key="9">
    <source>
        <dbReference type="ARBA" id="ARBA00023239"/>
    </source>
</evidence>
<dbReference type="PANTHER" id="PTHR21327">
    <property type="entry name" value="GTP CYCLOHYDROLASE II-RELATED"/>
    <property type="match status" value="1"/>
</dbReference>
<comment type="function">
    <text evidence="1 10 11">Catalyzes the conversion of D-ribulose 5-phosphate to formate and 3,4-dihydroxy-2-butanone 4-phosphate.</text>
</comment>
<dbReference type="HAMAP" id="MF_00180">
    <property type="entry name" value="RibB"/>
    <property type="match status" value="1"/>
</dbReference>
<dbReference type="EC" id="4.1.99.12" evidence="3 10"/>
<dbReference type="GO" id="GO:0008686">
    <property type="term" value="F:3,4-dihydroxy-2-butanone-4-phosphate synthase activity"/>
    <property type="evidence" value="ECO:0007669"/>
    <property type="project" value="UniProtKB-EC"/>
</dbReference>
<dbReference type="Gene3D" id="3.90.870.10">
    <property type="entry name" value="DHBP synthase"/>
    <property type="match status" value="1"/>
</dbReference>
<evidence type="ECO:0000256" key="6">
    <source>
        <dbReference type="ARBA" id="ARBA00022723"/>
    </source>
</evidence>
<name>A0ABS5H5Q3_9BURK</name>
<feature type="binding site" evidence="10">
    <location>
        <position position="69"/>
    </location>
    <ligand>
        <name>D-ribulose 5-phosphate</name>
        <dbReference type="ChEBI" id="CHEBI:58121"/>
    </ligand>
</feature>
<organism evidence="12 13">
    <name type="scientific">Undibacterium rivi</name>
    <dbReference type="NCBI Taxonomy" id="2828729"/>
    <lineage>
        <taxon>Bacteria</taxon>
        <taxon>Pseudomonadati</taxon>
        <taxon>Pseudomonadota</taxon>
        <taxon>Betaproteobacteria</taxon>
        <taxon>Burkholderiales</taxon>
        <taxon>Oxalobacteraceae</taxon>
        <taxon>Undibacterium</taxon>
    </lineage>
</organism>
<evidence type="ECO:0000313" key="12">
    <source>
        <dbReference type="EMBL" id="MBR7793857.1"/>
    </source>
</evidence>
<gene>
    <name evidence="10 12" type="primary">ribB</name>
    <name evidence="12" type="ORF">KDM87_14770</name>
</gene>
<dbReference type="EMBL" id="JAGSPK010000005">
    <property type="protein sequence ID" value="MBR7793857.1"/>
    <property type="molecule type" value="Genomic_DNA"/>
</dbReference>
<dbReference type="NCBIfam" id="TIGR00506">
    <property type="entry name" value="ribB"/>
    <property type="match status" value="1"/>
</dbReference>
<feature type="binding site" evidence="10">
    <location>
        <begin position="64"/>
        <end position="65"/>
    </location>
    <ligand>
        <name>D-ribulose 5-phosphate</name>
        <dbReference type="ChEBI" id="CHEBI:58121"/>
    </ligand>
</feature>
<evidence type="ECO:0000256" key="1">
    <source>
        <dbReference type="ARBA" id="ARBA00002284"/>
    </source>
</evidence>
<protein>
    <recommendedName>
        <fullName evidence="4 10">3,4-dihydroxy-2-butanone 4-phosphate synthase</fullName>
        <shortName evidence="10 11">DHBP synthase</shortName>
        <ecNumber evidence="3 10">4.1.99.12</ecNumber>
    </recommendedName>
</protein>
<evidence type="ECO:0000256" key="8">
    <source>
        <dbReference type="ARBA" id="ARBA00023211"/>
    </source>
</evidence>
<dbReference type="RefSeq" id="WP_212679786.1">
    <property type="nucleotide sequence ID" value="NZ_JAGSPK010000005.1"/>
</dbReference>
<feature type="binding site" evidence="10">
    <location>
        <position position="180"/>
    </location>
    <ligand>
        <name>Mg(2+)</name>
        <dbReference type="ChEBI" id="CHEBI:18420"/>
        <label>2</label>
    </ligand>
</feature>
<accession>A0ABS5H5Q3</accession>
<dbReference type="InterPro" id="IPR017945">
    <property type="entry name" value="DHBP_synth_RibB-like_a/b_dom"/>
</dbReference>
<evidence type="ECO:0000256" key="10">
    <source>
        <dbReference type="HAMAP-Rule" id="MF_00180"/>
    </source>
</evidence>
<dbReference type="Proteomes" id="UP000682982">
    <property type="component" value="Unassembled WGS sequence"/>
</dbReference>
<comment type="caution">
    <text evidence="12">The sequence shown here is derived from an EMBL/GenBank/DDBJ whole genome shotgun (WGS) entry which is preliminary data.</text>
</comment>
<feature type="site" description="Essential for catalytic activity" evidence="10">
    <location>
        <position position="201"/>
    </location>
</feature>
<dbReference type="SUPFAM" id="SSF55821">
    <property type="entry name" value="YrdC/RibB"/>
    <property type="match status" value="1"/>
</dbReference>